<evidence type="ECO:0000313" key="1">
    <source>
        <dbReference type="EMBL" id="MBK1867797.1"/>
    </source>
</evidence>
<dbReference type="Proteomes" id="UP000616151">
    <property type="component" value="Unassembled WGS sequence"/>
</dbReference>
<protein>
    <submittedName>
        <fullName evidence="1">Cupin domain-containing protein</fullName>
    </submittedName>
</protein>
<accession>A0ACC5R5E9</accession>
<sequence length="114" mass="12436">MMDVIARANWAEHPDRWQGEVELGAFGGDLCIIFNFIAGPGGGPRLHKHPYAETFIVRSGTGLFTLGDREITATEGQILIAPAHTPHKFSNVGPGPLETIDIHSSGKFITEWLE</sequence>
<organism evidence="1 2">
    <name type="scientific">Taklimakanibacter albus</name>
    <dbReference type="NCBI Taxonomy" id="2800327"/>
    <lineage>
        <taxon>Bacteria</taxon>
        <taxon>Pseudomonadati</taxon>
        <taxon>Pseudomonadota</taxon>
        <taxon>Alphaproteobacteria</taxon>
        <taxon>Hyphomicrobiales</taxon>
        <taxon>Aestuariivirgaceae</taxon>
        <taxon>Taklimakanibacter</taxon>
    </lineage>
</organism>
<dbReference type="EMBL" id="JAENHL010000007">
    <property type="protein sequence ID" value="MBK1867797.1"/>
    <property type="molecule type" value="Genomic_DNA"/>
</dbReference>
<evidence type="ECO:0000313" key="2">
    <source>
        <dbReference type="Proteomes" id="UP000616151"/>
    </source>
</evidence>
<keyword evidence="2" id="KW-1185">Reference proteome</keyword>
<name>A0ACC5R5E9_9HYPH</name>
<reference evidence="1" key="1">
    <citation type="submission" date="2021-01" db="EMBL/GenBank/DDBJ databases">
        <authorList>
            <person name="Sun Q."/>
        </authorList>
    </citation>
    <scope>NUCLEOTIDE SEQUENCE</scope>
    <source>
        <strain evidence="1">YIM B02566</strain>
    </source>
</reference>
<gene>
    <name evidence="1" type="ORF">JHL16_15675</name>
</gene>
<comment type="caution">
    <text evidence="1">The sequence shown here is derived from an EMBL/GenBank/DDBJ whole genome shotgun (WGS) entry which is preliminary data.</text>
</comment>
<proteinExistence type="predicted"/>